<dbReference type="PROSITE" id="PS00396">
    <property type="entry name" value="TOPO_IA_1"/>
    <property type="match status" value="1"/>
</dbReference>
<keyword evidence="7 10" id="KW-0799">Topoisomerase</keyword>
<dbReference type="CDD" id="cd00186">
    <property type="entry name" value="TOP1Ac"/>
    <property type="match status" value="1"/>
</dbReference>
<feature type="region of interest" description="Disordered" evidence="11">
    <location>
        <begin position="435"/>
        <end position="456"/>
    </location>
</feature>
<feature type="domain" description="Toprim" evidence="12">
    <location>
        <begin position="1"/>
        <end position="117"/>
    </location>
</feature>
<dbReference type="InterPro" id="IPR000380">
    <property type="entry name" value="Topo_IA"/>
</dbReference>
<evidence type="ECO:0000256" key="11">
    <source>
        <dbReference type="SAM" id="MobiDB-lite"/>
    </source>
</evidence>
<evidence type="ECO:0000256" key="5">
    <source>
        <dbReference type="ARBA" id="ARBA00022833"/>
    </source>
</evidence>
<protein>
    <recommendedName>
        <fullName evidence="10">DNA topoisomerase 1</fullName>
        <ecNumber evidence="10">5.6.2.1</ecNumber>
    </recommendedName>
    <alternativeName>
        <fullName evidence="10">DNA topoisomerase I</fullName>
    </alternativeName>
</protein>
<feature type="compositionally biased region" description="Basic residues" evidence="11">
    <location>
        <begin position="836"/>
        <end position="870"/>
    </location>
</feature>
<evidence type="ECO:0000259" key="12">
    <source>
        <dbReference type="PROSITE" id="PS50880"/>
    </source>
</evidence>
<dbReference type="InterPro" id="IPR003602">
    <property type="entry name" value="Topo_IA_DNA-bd_dom"/>
</dbReference>
<dbReference type="NCBIfam" id="TIGR01051">
    <property type="entry name" value="topA_bact"/>
    <property type="match status" value="1"/>
</dbReference>
<feature type="region of interest" description="Interaction with DNA" evidence="10">
    <location>
        <begin position="165"/>
        <end position="170"/>
    </location>
</feature>
<keyword evidence="6" id="KW-0460">Magnesium</keyword>
<feature type="region of interest" description="Disordered" evidence="11">
    <location>
        <begin position="830"/>
        <end position="881"/>
    </location>
</feature>
<accession>A0A327JJA1</accession>
<comment type="subunit">
    <text evidence="10">Monomer.</text>
</comment>
<feature type="region of interest" description="Disordered" evidence="11">
    <location>
        <begin position="642"/>
        <end position="663"/>
    </location>
</feature>
<keyword evidence="8 10" id="KW-0238">DNA-binding</keyword>
<feature type="active site" description="O-(5'-phospho-DNA)-tyrosine intermediate" evidence="10">
    <location>
        <position position="303"/>
    </location>
</feature>
<feature type="site" description="Interaction with DNA" evidence="10">
    <location>
        <position position="31"/>
    </location>
</feature>
<dbReference type="PROSITE" id="PS52039">
    <property type="entry name" value="TOPO_IA_2"/>
    <property type="match status" value="1"/>
</dbReference>
<keyword evidence="9 10" id="KW-0413">Isomerase</keyword>
<evidence type="ECO:0000256" key="4">
    <source>
        <dbReference type="ARBA" id="ARBA00022771"/>
    </source>
</evidence>
<dbReference type="Gene3D" id="2.70.20.10">
    <property type="entry name" value="Topoisomerase I, domain 3"/>
    <property type="match status" value="1"/>
</dbReference>
<dbReference type="Gene3D" id="3.30.65.10">
    <property type="entry name" value="Bacterial Topoisomerase I, domain 1"/>
    <property type="match status" value="1"/>
</dbReference>
<dbReference type="Gene3D" id="1.10.290.10">
    <property type="entry name" value="Topoisomerase I, domain 4"/>
    <property type="match status" value="1"/>
</dbReference>
<dbReference type="InterPro" id="IPR005733">
    <property type="entry name" value="TopoI_bac-type"/>
</dbReference>
<dbReference type="EMBL" id="NPEV01000047">
    <property type="protein sequence ID" value="RAI25464.1"/>
    <property type="molecule type" value="Genomic_DNA"/>
</dbReference>
<comment type="catalytic activity">
    <reaction evidence="1 10">
        <text>ATP-independent breakage of single-stranded DNA, followed by passage and rejoining.</text>
        <dbReference type="EC" id="5.6.2.1"/>
    </reaction>
</comment>
<proteinExistence type="inferred from homology"/>
<dbReference type="InterPro" id="IPR013826">
    <property type="entry name" value="Topo_IA_cen_sub3"/>
</dbReference>
<evidence type="ECO:0000256" key="8">
    <source>
        <dbReference type="ARBA" id="ARBA00023125"/>
    </source>
</evidence>
<comment type="caution">
    <text evidence="10">Lacks conserved residue(s) required for the propagation of feature annotation.</text>
</comment>
<dbReference type="RefSeq" id="WP_111435826.1">
    <property type="nucleotide sequence ID" value="NZ_JACIGG010000002.1"/>
</dbReference>
<dbReference type="Pfam" id="PF01396">
    <property type="entry name" value="Zn_ribbon_Top1"/>
    <property type="match status" value="1"/>
</dbReference>
<keyword evidence="4" id="KW-0863">Zinc-finger</keyword>
<dbReference type="PRINTS" id="PR00417">
    <property type="entry name" value="PRTPISMRASEI"/>
</dbReference>
<dbReference type="InterPro" id="IPR023405">
    <property type="entry name" value="Topo_IA_core_domain"/>
</dbReference>
<evidence type="ECO:0000256" key="9">
    <source>
        <dbReference type="ARBA" id="ARBA00023235"/>
    </source>
</evidence>
<feature type="site" description="Interaction with DNA" evidence="10">
    <location>
        <position position="157"/>
    </location>
</feature>
<dbReference type="GO" id="GO:0008270">
    <property type="term" value="F:zinc ion binding"/>
    <property type="evidence" value="ECO:0007669"/>
    <property type="project" value="UniProtKB-KW"/>
</dbReference>
<dbReference type="SMART" id="SM00493">
    <property type="entry name" value="TOPRIM"/>
    <property type="match status" value="1"/>
</dbReference>
<evidence type="ECO:0000256" key="1">
    <source>
        <dbReference type="ARBA" id="ARBA00000213"/>
    </source>
</evidence>
<comment type="caution">
    <text evidence="14">The sequence shown here is derived from an EMBL/GenBank/DDBJ whole genome shotgun (WGS) entry which is preliminary data.</text>
</comment>
<evidence type="ECO:0000256" key="2">
    <source>
        <dbReference type="ARBA" id="ARBA00009446"/>
    </source>
</evidence>
<feature type="site" description="Interaction with DNA" evidence="10">
    <location>
        <position position="145"/>
    </location>
</feature>
<dbReference type="InterPro" id="IPR013498">
    <property type="entry name" value="Topo_IA_Znf"/>
</dbReference>
<gene>
    <name evidence="10 14" type="primary">topA</name>
    <name evidence="14" type="ORF">CH339_18225</name>
</gene>
<dbReference type="GO" id="GO:0006265">
    <property type="term" value="P:DNA topological change"/>
    <property type="evidence" value="ECO:0007669"/>
    <property type="project" value="UniProtKB-UniRule"/>
</dbReference>
<evidence type="ECO:0000256" key="6">
    <source>
        <dbReference type="ARBA" id="ARBA00022842"/>
    </source>
</evidence>
<dbReference type="InterPro" id="IPR006171">
    <property type="entry name" value="TOPRIM_dom"/>
</dbReference>
<feature type="site" description="Interaction with DNA" evidence="10">
    <location>
        <position position="142"/>
    </location>
</feature>
<dbReference type="GO" id="GO:0005694">
    <property type="term" value="C:chromosome"/>
    <property type="evidence" value="ECO:0007669"/>
    <property type="project" value="InterPro"/>
</dbReference>
<dbReference type="OrthoDB" id="9804262at2"/>
<dbReference type="CDD" id="cd03363">
    <property type="entry name" value="TOPRIM_TopoIA_TopoI"/>
    <property type="match status" value="1"/>
</dbReference>
<organism evidence="14 15">
    <name type="scientific">Rhodobium orientis</name>
    <dbReference type="NCBI Taxonomy" id="34017"/>
    <lineage>
        <taxon>Bacteria</taxon>
        <taxon>Pseudomonadati</taxon>
        <taxon>Pseudomonadota</taxon>
        <taxon>Alphaproteobacteria</taxon>
        <taxon>Hyphomicrobiales</taxon>
        <taxon>Rhodobiaceae</taxon>
        <taxon>Rhodobium</taxon>
    </lineage>
</organism>
<comment type="function">
    <text evidence="10">Releases the supercoiling and torsional tension of DNA, which is introduced during the DNA replication and transcription, by transiently cleaving and rejoining one strand of the DNA duplex. Introduces a single-strand break via transesterification at a target site in duplex DNA. The scissile phosphodiester is attacked by the catalytic tyrosine of the enzyme, resulting in the formation of a DNA-(5'-phosphotyrosyl)-enzyme intermediate and the expulsion of a 3'-OH DNA strand. The free DNA strand then undergoes passage around the unbroken strand, thus removing DNA supercoils. Finally, in the religation step, the DNA 3'-OH attacks the covalent intermediate to expel the active-site tyrosine and restore the DNA phosphodiester backbone.</text>
</comment>
<feature type="domain" description="Topo IA-type catalytic" evidence="13">
    <location>
        <begin position="131"/>
        <end position="568"/>
    </location>
</feature>
<dbReference type="GO" id="GO:0003677">
    <property type="term" value="F:DNA binding"/>
    <property type="evidence" value="ECO:0007669"/>
    <property type="project" value="UniProtKB-KW"/>
</dbReference>
<feature type="site" description="Interaction with DNA" evidence="10">
    <location>
        <position position="141"/>
    </location>
</feature>
<dbReference type="EC" id="5.6.2.1" evidence="10"/>
<dbReference type="InterPro" id="IPR013824">
    <property type="entry name" value="Topo_IA_cen_sub1"/>
</dbReference>
<feature type="site" description="Interaction with DNA" evidence="10">
    <location>
        <position position="305"/>
    </location>
</feature>
<dbReference type="SUPFAM" id="SSF57783">
    <property type="entry name" value="Zinc beta-ribbon"/>
    <property type="match status" value="1"/>
</dbReference>
<dbReference type="Pfam" id="PF13368">
    <property type="entry name" value="Toprim_C_rpt"/>
    <property type="match status" value="3"/>
</dbReference>
<dbReference type="InterPro" id="IPR003601">
    <property type="entry name" value="Topo_IA_2"/>
</dbReference>
<dbReference type="Proteomes" id="UP000249299">
    <property type="component" value="Unassembled WGS sequence"/>
</dbReference>
<keyword evidence="5" id="KW-0862">Zinc</keyword>
<sequence length="881" mass="97271">MRVVIVESPAKAKTINKYLGSDYQVMASFGHVRDLPAKDGSVDPDNDFSMTWEVDGKANKRLSEIAKAVKSSDGLILATDPDREGEAISWHVLQVLKAKKVLKDQPVERVVFNAVTKSAITDAMAKPRAIDVPLVDAYLARRALDYLVGFTLSPVLWRKLPGARSAGRVQSVALRLVCDREREIESFVAQEYWSLIAHLKSVAGDAFEARIVGADGKKITRLDIGSEAQAMDLKAHLERATFTVRSVEAKPTKRNPQPPFTTSTLQQEASRKLGFAAQRTMQIAQRLYEGIDMGGETVGLITYMRTDGVQIAPEAISGARGVIEADYGARYVPEKARFYSTKAKNAQEAHEAIRPTDLRRRPKDVSRFLDAEQAKLYDLVWKRTVASQMQSAEIERTTVDIDAVDGTRAAIVRATGQVMRFDGFLALYQEGKDDEEDEESRRLPKLASGEKPSREKIVASQHFTEPPPRFTEATLIKKMEELGIGRPSTYTSTLTVLRDREYVRLDKKRLVPEDKGRLVTAFLESFFKRYVEYDFTAGLEEELDRISADELDWKEVLRDFWRNFSGAVDEIKDLRVSEVLDALNEILGPHIFPAKEDGTDPRACPQCDDGRLSLKVGRYGAFIGCSNYPECRFTRQLVEGNGEDGAAAQTGPRELGTDPETGEMVTLRDGRFGPYIQLGEGDKPKRATIPKGWDVAAMDLEKALRLLRLPREVGPHPETGQMISAGIGRYGPFVQHERTYANLDNVDEVFTVGLNRAVSLIAEKQAKGGRGRGAAVLKELGEHPDAGGPITVRDGRYGPYVNHGKVNATLPKDAKPEDVTLEQAVEMITAKAGKAPAKKKPAAKKSAAKKAATKKAAAKKPTAKKSTAKKKAADEDETAPF</sequence>
<comment type="similarity">
    <text evidence="2 10">Belongs to the type IA topoisomerase family.</text>
</comment>
<name>A0A327JJA1_9HYPH</name>
<dbReference type="InterPro" id="IPR013825">
    <property type="entry name" value="Topo_IA_cen_sub2"/>
</dbReference>
<reference evidence="14 15" key="1">
    <citation type="submission" date="2017-07" db="EMBL/GenBank/DDBJ databases">
        <title>Draft Genome Sequences of Select Purple Nonsulfur Bacteria.</title>
        <authorList>
            <person name="Lasarre B."/>
            <person name="Mckinlay J.B."/>
        </authorList>
    </citation>
    <scope>NUCLEOTIDE SEQUENCE [LARGE SCALE GENOMIC DNA]</scope>
    <source>
        <strain evidence="14 15">DSM 11290</strain>
    </source>
</reference>
<keyword evidence="15" id="KW-1185">Reference proteome</keyword>
<evidence type="ECO:0000256" key="3">
    <source>
        <dbReference type="ARBA" id="ARBA00022723"/>
    </source>
</evidence>
<dbReference type="SMART" id="SM00437">
    <property type="entry name" value="TOP1Ac"/>
    <property type="match status" value="1"/>
</dbReference>
<dbReference type="PROSITE" id="PS50880">
    <property type="entry name" value="TOPRIM"/>
    <property type="match status" value="1"/>
</dbReference>
<dbReference type="InterPro" id="IPR028612">
    <property type="entry name" value="Topoisom_1_IA"/>
</dbReference>
<dbReference type="Gene3D" id="1.10.460.10">
    <property type="entry name" value="Topoisomerase I, domain 2"/>
    <property type="match status" value="1"/>
</dbReference>
<dbReference type="InterPro" id="IPR013497">
    <property type="entry name" value="Topo_IA_cen"/>
</dbReference>
<dbReference type="PANTHER" id="PTHR42785">
    <property type="entry name" value="DNA TOPOISOMERASE, TYPE IA, CORE"/>
    <property type="match status" value="1"/>
</dbReference>
<dbReference type="HAMAP" id="MF_00952">
    <property type="entry name" value="Topoisom_1_prok"/>
    <property type="match status" value="1"/>
</dbReference>
<dbReference type="SMART" id="SM00436">
    <property type="entry name" value="TOP1Bc"/>
    <property type="match status" value="1"/>
</dbReference>
<dbReference type="Pfam" id="PF01131">
    <property type="entry name" value="Topoisom_bac"/>
    <property type="match status" value="1"/>
</dbReference>
<dbReference type="GO" id="GO:0003917">
    <property type="term" value="F:DNA topoisomerase type I (single strand cut, ATP-independent) activity"/>
    <property type="evidence" value="ECO:0007669"/>
    <property type="project" value="UniProtKB-UniRule"/>
</dbReference>
<dbReference type="AlphaFoldDB" id="A0A327JJA1"/>
<dbReference type="Gene3D" id="3.40.50.140">
    <property type="match status" value="1"/>
</dbReference>
<dbReference type="SUPFAM" id="SSF56712">
    <property type="entry name" value="Prokaryotic type I DNA topoisomerase"/>
    <property type="match status" value="1"/>
</dbReference>
<evidence type="ECO:0000256" key="10">
    <source>
        <dbReference type="HAMAP-Rule" id="MF_00952"/>
    </source>
</evidence>
<keyword evidence="3" id="KW-0479">Metal-binding</keyword>
<feature type="region of interest" description="Disordered" evidence="11">
    <location>
        <begin position="248"/>
        <end position="268"/>
    </location>
</feature>
<dbReference type="InterPro" id="IPR023406">
    <property type="entry name" value="Topo_IA_AS"/>
</dbReference>
<dbReference type="PANTHER" id="PTHR42785:SF1">
    <property type="entry name" value="DNA TOPOISOMERASE"/>
    <property type="match status" value="1"/>
</dbReference>
<evidence type="ECO:0000259" key="13">
    <source>
        <dbReference type="PROSITE" id="PS52039"/>
    </source>
</evidence>
<dbReference type="InterPro" id="IPR034149">
    <property type="entry name" value="TOPRIM_TopoI"/>
</dbReference>
<evidence type="ECO:0000313" key="14">
    <source>
        <dbReference type="EMBL" id="RAI25464.1"/>
    </source>
</evidence>
<evidence type="ECO:0000256" key="7">
    <source>
        <dbReference type="ARBA" id="ARBA00023029"/>
    </source>
</evidence>
<evidence type="ECO:0000313" key="15">
    <source>
        <dbReference type="Proteomes" id="UP000249299"/>
    </source>
</evidence>
<feature type="site" description="Interaction with DNA" evidence="10">
    <location>
        <position position="500"/>
    </location>
</feature>
<dbReference type="InterPro" id="IPR025589">
    <property type="entry name" value="Toprim_C_rpt"/>
</dbReference>
<dbReference type="Pfam" id="PF01751">
    <property type="entry name" value="Toprim"/>
    <property type="match status" value="1"/>
</dbReference>